<reference evidence="2 3" key="1">
    <citation type="submission" date="2015-01" db="EMBL/GenBank/DDBJ databases">
        <title>Genome sequencing of Jeotgalibacillus soli.</title>
        <authorList>
            <person name="Goh K.M."/>
            <person name="Chan K.-G."/>
            <person name="Yaakop A.S."/>
            <person name="Ee R."/>
            <person name="Gan H.M."/>
            <person name="Chan C.S."/>
        </authorList>
    </citation>
    <scope>NUCLEOTIDE SEQUENCE [LARGE SCALE GENOMIC DNA]</scope>
    <source>
        <strain evidence="2 3">P9</strain>
    </source>
</reference>
<organism evidence="2 3">
    <name type="scientific">Jeotgalibacillus soli</name>
    <dbReference type="NCBI Taxonomy" id="889306"/>
    <lineage>
        <taxon>Bacteria</taxon>
        <taxon>Bacillati</taxon>
        <taxon>Bacillota</taxon>
        <taxon>Bacilli</taxon>
        <taxon>Bacillales</taxon>
        <taxon>Caryophanaceae</taxon>
        <taxon>Jeotgalibacillus</taxon>
    </lineage>
</organism>
<dbReference type="Proteomes" id="UP000031938">
    <property type="component" value="Unassembled WGS sequence"/>
</dbReference>
<accession>A0A0C2W5U8</accession>
<protein>
    <recommendedName>
        <fullName evidence="1">Methyltransferase domain-containing protein</fullName>
    </recommendedName>
</protein>
<dbReference type="CDD" id="cd02440">
    <property type="entry name" value="AdoMet_MTases"/>
    <property type="match status" value="1"/>
</dbReference>
<dbReference type="Gene3D" id="3.40.50.150">
    <property type="entry name" value="Vaccinia Virus protein VP39"/>
    <property type="match status" value="1"/>
</dbReference>
<dbReference type="RefSeq" id="WP_041085707.1">
    <property type="nucleotide sequence ID" value="NZ_JXRP01000006.1"/>
</dbReference>
<dbReference type="SUPFAM" id="SSF53335">
    <property type="entry name" value="S-adenosyl-L-methionine-dependent methyltransferases"/>
    <property type="match status" value="1"/>
</dbReference>
<dbReference type="InterPro" id="IPR041698">
    <property type="entry name" value="Methyltransf_25"/>
</dbReference>
<dbReference type="AlphaFoldDB" id="A0A0C2W5U8"/>
<dbReference type="EMBL" id="JXRP01000006">
    <property type="protein sequence ID" value="KIL51951.1"/>
    <property type="molecule type" value="Genomic_DNA"/>
</dbReference>
<evidence type="ECO:0000313" key="2">
    <source>
        <dbReference type="EMBL" id="KIL51951.1"/>
    </source>
</evidence>
<sequence length="237" mass="27160">MNSPRIDVIRQEVKKYHDHCYDHYKLFEQGSWLYKPVQSVMELLNYFDEQDKVTVLDLGAGVGRNSIPIAQKLKGRNGQVVCVDLLDTAIDKLKAYGDEYEVAEFIFPVKEDIGTFSIQENEYDYIVAVSSLEHVESEEVFERVLVTMEKGTKSGGINCLIVNSEVEEMDMETGSKLDALMEVNISTEQMHEKLRAMYKGWNELLVITKPLEYQIERNGKQILLKTNAITYAVQKGF</sequence>
<gene>
    <name evidence="2" type="ORF">KP78_03210</name>
</gene>
<proteinExistence type="predicted"/>
<dbReference type="Pfam" id="PF13649">
    <property type="entry name" value="Methyltransf_25"/>
    <property type="match status" value="1"/>
</dbReference>
<dbReference type="PATRIC" id="fig|889306.3.peg.325"/>
<comment type="caution">
    <text evidence="2">The sequence shown here is derived from an EMBL/GenBank/DDBJ whole genome shotgun (WGS) entry which is preliminary data.</text>
</comment>
<dbReference type="InterPro" id="IPR029063">
    <property type="entry name" value="SAM-dependent_MTases_sf"/>
</dbReference>
<feature type="domain" description="Methyltransferase" evidence="1">
    <location>
        <begin position="55"/>
        <end position="156"/>
    </location>
</feature>
<dbReference type="OrthoDB" id="9811589at2"/>
<name>A0A0C2W5U8_9BACL</name>
<evidence type="ECO:0000313" key="3">
    <source>
        <dbReference type="Proteomes" id="UP000031938"/>
    </source>
</evidence>
<dbReference type="STRING" id="889306.KP78_03210"/>
<keyword evidence="3" id="KW-1185">Reference proteome</keyword>
<evidence type="ECO:0000259" key="1">
    <source>
        <dbReference type="Pfam" id="PF13649"/>
    </source>
</evidence>